<protein>
    <recommendedName>
        <fullName evidence="4">Negative regulatory protein yxlD</fullName>
    </recommendedName>
</protein>
<dbReference type="Proteomes" id="UP000297014">
    <property type="component" value="Unassembled WGS sequence"/>
</dbReference>
<dbReference type="OrthoDB" id="2353968at2"/>
<feature type="transmembrane region" description="Helical" evidence="1">
    <location>
        <begin position="44"/>
        <end position="65"/>
    </location>
</feature>
<keyword evidence="1" id="KW-0812">Transmembrane</keyword>
<dbReference type="EMBL" id="JALP01000029">
    <property type="protein sequence ID" value="THG92005.1"/>
    <property type="molecule type" value="Genomic_DNA"/>
</dbReference>
<reference evidence="2 3" key="1">
    <citation type="submission" date="2014-01" db="EMBL/GenBank/DDBJ databases">
        <title>Draft genome sequencing of Bacillus alcalophilus CGMCC 1.3604.</title>
        <authorList>
            <person name="Yang J."/>
            <person name="Diao L."/>
            <person name="Yang S."/>
        </authorList>
    </citation>
    <scope>NUCLEOTIDE SEQUENCE [LARGE SCALE GENOMIC DNA]</scope>
    <source>
        <strain evidence="2 3">CGMCC 1.3604</strain>
    </source>
</reference>
<gene>
    <name evidence="2" type="ORF">AJ85_21430</name>
</gene>
<dbReference type="AlphaFoldDB" id="A0A4S4K2Z0"/>
<sequence length="78" mass="9291">MNDLTNLSDLEIYVLIPLLIITLLTQSILLFIDAKKRNKYPWFWGLWGLIQVPMPTLFYLLFVYIPHKKKLKKEDGRV</sequence>
<evidence type="ECO:0000313" key="2">
    <source>
        <dbReference type="EMBL" id="THG92005.1"/>
    </source>
</evidence>
<organism evidence="2 3">
    <name type="scientific">Alkalihalobacillus alcalophilus ATCC 27647 = CGMCC 1.3604</name>
    <dbReference type="NCBI Taxonomy" id="1218173"/>
    <lineage>
        <taxon>Bacteria</taxon>
        <taxon>Bacillati</taxon>
        <taxon>Bacillota</taxon>
        <taxon>Bacilli</taxon>
        <taxon>Bacillales</taxon>
        <taxon>Bacillaceae</taxon>
        <taxon>Alkalihalobacillus</taxon>
    </lineage>
</organism>
<keyword evidence="1" id="KW-0472">Membrane</keyword>
<dbReference type="RefSeq" id="WP_003322181.1">
    <property type="nucleotide sequence ID" value="NZ_JALP01000029.1"/>
</dbReference>
<name>A0A4S4K2Z0_ALKAL</name>
<proteinExistence type="predicted"/>
<comment type="caution">
    <text evidence="2">The sequence shown here is derived from an EMBL/GenBank/DDBJ whole genome shotgun (WGS) entry which is preliminary data.</text>
</comment>
<evidence type="ECO:0000256" key="1">
    <source>
        <dbReference type="SAM" id="Phobius"/>
    </source>
</evidence>
<feature type="transmembrane region" description="Helical" evidence="1">
    <location>
        <begin position="12"/>
        <end position="32"/>
    </location>
</feature>
<evidence type="ECO:0000313" key="3">
    <source>
        <dbReference type="Proteomes" id="UP000297014"/>
    </source>
</evidence>
<keyword evidence="1" id="KW-1133">Transmembrane helix</keyword>
<evidence type="ECO:0008006" key="4">
    <source>
        <dbReference type="Google" id="ProtNLM"/>
    </source>
</evidence>
<accession>A0A4S4K2Z0</accession>